<protein>
    <submittedName>
        <fullName evidence="1">Unannotated protein</fullName>
    </submittedName>
</protein>
<name>A0A6J7DJA1_9ZZZZ</name>
<organism evidence="1">
    <name type="scientific">freshwater metagenome</name>
    <dbReference type="NCBI Taxonomy" id="449393"/>
    <lineage>
        <taxon>unclassified sequences</taxon>
        <taxon>metagenomes</taxon>
        <taxon>ecological metagenomes</taxon>
    </lineage>
</organism>
<gene>
    <name evidence="1" type="ORF">UFOPK3402_00666</name>
</gene>
<reference evidence="1" key="1">
    <citation type="submission" date="2020-05" db="EMBL/GenBank/DDBJ databases">
        <authorList>
            <person name="Chiriac C."/>
            <person name="Salcher M."/>
            <person name="Ghai R."/>
            <person name="Kavagutti S V."/>
        </authorList>
    </citation>
    <scope>NUCLEOTIDE SEQUENCE</scope>
</reference>
<evidence type="ECO:0000313" key="1">
    <source>
        <dbReference type="EMBL" id="CAB4870616.1"/>
    </source>
</evidence>
<accession>A0A6J7DJA1</accession>
<proteinExistence type="predicted"/>
<dbReference type="AlphaFoldDB" id="A0A6J7DJA1"/>
<dbReference type="EMBL" id="CAFBLS010000063">
    <property type="protein sequence ID" value="CAB4870616.1"/>
    <property type="molecule type" value="Genomic_DNA"/>
</dbReference>
<sequence>MNKHLVKALATASRKSWTGAFYVRDAGTHSRARIYVFEGGVYSIHLADYHPNVVARLISTGNLDPADYPAHRAEMAAGSVNLDAGRMAVGAGTLSVEELADIHEEYLLASLGAVLARPVLGIEPSRNTVTSHYCTLPTRLDSLVSAVGSRNTRTTRAAETLGASSAGGAVVLRAVRSTPSARRLPGLHAFADSIDGDRTIDQIAAAMGLTRAEALFTASVLIAAGMVEVFRVQTPVGRARLLAVPEDFGHVVVVSGDK</sequence>